<dbReference type="PANTHER" id="PTHR34216">
    <property type="match status" value="1"/>
</dbReference>
<comment type="caution">
    <text evidence="4">The sequence shown here is derived from an EMBL/GenBank/DDBJ whole genome shotgun (WGS) entry which is preliminary data.</text>
</comment>
<accession>A0ABW1AM57</accession>
<dbReference type="CDD" id="cd10918">
    <property type="entry name" value="CE4_NodB_like_5s_6s"/>
    <property type="match status" value="1"/>
</dbReference>
<organism evidence="4 5">
    <name type="scientific">Thauera sinica</name>
    <dbReference type="NCBI Taxonomy" id="2665146"/>
    <lineage>
        <taxon>Bacteria</taxon>
        <taxon>Pseudomonadati</taxon>
        <taxon>Pseudomonadota</taxon>
        <taxon>Betaproteobacteria</taxon>
        <taxon>Rhodocyclales</taxon>
        <taxon>Zoogloeaceae</taxon>
        <taxon>Thauera</taxon>
    </lineage>
</organism>
<evidence type="ECO:0000256" key="1">
    <source>
        <dbReference type="ARBA" id="ARBA00004613"/>
    </source>
</evidence>
<dbReference type="Proteomes" id="UP001595974">
    <property type="component" value="Unassembled WGS sequence"/>
</dbReference>
<dbReference type="Pfam" id="PF01522">
    <property type="entry name" value="Polysacc_deac_1"/>
    <property type="match status" value="1"/>
</dbReference>
<dbReference type="PROSITE" id="PS51677">
    <property type="entry name" value="NODB"/>
    <property type="match status" value="1"/>
</dbReference>
<sequence>MLKTAILFAAQYLGLFSLCRYLTRRHLRILCYHGTWLGPAPHYGDCLFMNAKRFQQRMDALKRRGYRVIPLAQACERLPAGRLGARDIVITIDDGWKGAYRHMLPVLEECGFPATLYIATEPVLLGEPLLHLLTPYLLARSCRNPADHAGLFPELGLKTTDQARIAEALAGHVSRHATAADRRAALARIGDRLGVDTTDLETRGAFSLMDPDEIRLARARGVDVQLHTHTHRMHNFDAARVATEITLNRQHLAPITGQDESEFVHFCYPSGLHRDTIYPILRRAGIRSATTTDFGLNAPSAEPLALKRILDCESMSNLELEARLCGFWSLVTGIRAGLKASLRRTKAIYEGARHPVSSQSGNGRH</sequence>
<dbReference type="EC" id="3.-.-.-" evidence="4"/>
<protein>
    <submittedName>
        <fullName evidence="4">Polysaccharide deacetylase family protein</fullName>
        <ecNumber evidence="4">3.-.-.-</ecNumber>
    </submittedName>
</protein>
<dbReference type="Gene3D" id="3.20.20.370">
    <property type="entry name" value="Glycoside hydrolase/deacetylase"/>
    <property type="match status" value="1"/>
</dbReference>
<dbReference type="RefSeq" id="WP_232516419.1">
    <property type="nucleotide sequence ID" value="NZ_JBHSOG010000007.1"/>
</dbReference>
<comment type="subcellular location">
    <subcellularLocation>
        <location evidence="1">Secreted</location>
    </subcellularLocation>
</comment>
<keyword evidence="2" id="KW-0732">Signal</keyword>
<proteinExistence type="predicted"/>
<evidence type="ECO:0000313" key="4">
    <source>
        <dbReference type="EMBL" id="MFC5768213.1"/>
    </source>
</evidence>
<dbReference type="SUPFAM" id="SSF88713">
    <property type="entry name" value="Glycoside hydrolase/deacetylase"/>
    <property type="match status" value="1"/>
</dbReference>
<dbReference type="InterPro" id="IPR002509">
    <property type="entry name" value="NODB_dom"/>
</dbReference>
<evidence type="ECO:0000259" key="3">
    <source>
        <dbReference type="PROSITE" id="PS51677"/>
    </source>
</evidence>
<keyword evidence="4" id="KW-0378">Hydrolase</keyword>
<dbReference type="EMBL" id="JBHSOG010000007">
    <property type="protein sequence ID" value="MFC5768213.1"/>
    <property type="molecule type" value="Genomic_DNA"/>
</dbReference>
<reference evidence="5" key="1">
    <citation type="journal article" date="2019" name="Int. J. Syst. Evol. Microbiol.">
        <title>The Global Catalogue of Microorganisms (GCM) 10K type strain sequencing project: providing services to taxonomists for standard genome sequencing and annotation.</title>
        <authorList>
            <consortium name="The Broad Institute Genomics Platform"/>
            <consortium name="The Broad Institute Genome Sequencing Center for Infectious Disease"/>
            <person name="Wu L."/>
            <person name="Ma J."/>
        </authorList>
    </citation>
    <scope>NUCLEOTIDE SEQUENCE [LARGE SCALE GENOMIC DNA]</scope>
    <source>
        <strain evidence="5">SHR3</strain>
    </source>
</reference>
<dbReference type="PANTHER" id="PTHR34216:SF3">
    <property type="entry name" value="POLY-BETA-1,6-N-ACETYL-D-GLUCOSAMINE N-DEACETYLASE"/>
    <property type="match status" value="1"/>
</dbReference>
<keyword evidence="5" id="KW-1185">Reference proteome</keyword>
<gene>
    <name evidence="4" type="ORF">ACFPTN_02380</name>
</gene>
<dbReference type="InterPro" id="IPR011330">
    <property type="entry name" value="Glyco_hydro/deAcase_b/a-brl"/>
</dbReference>
<dbReference type="GO" id="GO:0016787">
    <property type="term" value="F:hydrolase activity"/>
    <property type="evidence" value="ECO:0007669"/>
    <property type="project" value="UniProtKB-KW"/>
</dbReference>
<evidence type="ECO:0000313" key="5">
    <source>
        <dbReference type="Proteomes" id="UP001595974"/>
    </source>
</evidence>
<name>A0ABW1AM57_9RHOO</name>
<evidence type="ECO:0000256" key="2">
    <source>
        <dbReference type="ARBA" id="ARBA00022729"/>
    </source>
</evidence>
<dbReference type="InterPro" id="IPR051398">
    <property type="entry name" value="Polysacch_Deacetylase"/>
</dbReference>
<feature type="domain" description="NodB homology" evidence="3">
    <location>
        <begin position="86"/>
        <end position="365"/>
    </location>
</feature>